<sequence length="184" mass="20802">MFVLPLMFDNLCAMKPCNCSKGNFKIRLNESDLLVPFLISHDFGQPIKISSVGYNQLKEKDKEIDSENVDTGNDKFLVKVNIQEFSPDDITVEITEDNTITVEGKQEEKQDKYGYISHHLVRKFILPNGYDFENIQSMLSSDGVLTITAPKLKTGKVEAKTIPIEQTGLPAKHLQNMKLGKEDH</sequence>
<name>A0ACB9T3U8_HOLOL</name>
<evidence type="ECO:0000313" key="2">
    <source>
        <dbReference type="Proteomes" id="UP001056778"/>
    </source>
</evidence>
<evidence type="ECO:0000313" key="1">
    <source>
        <dbReference type="EMBL" id="KAI4461447.1"/>
    </source>
</evidence>
<keyword evidence="1" id="KW-0346">Stress response</keyword>
<organism evidence="1 2">
    <name type="scientific">Holotrichia oblita</name>
    <name type="common">Chafer beetle</name>
    <dbReference type="NCBI Taxonomy" id="644536"/>
    <lineage>
        <taxon>Eukaryota</taxon>
        <taxon>Metazoa</taxon>
        <taxon>Ecdysozoa</taxon>
        <taxon>Arthropoda</taxon>
        <taxon>Hexapoda</taxon>
        <taxon>Insecta</taxon>
        <taxon>Pterygota</taxon>
        <taxon>Neoptera</taxon>
        <taxon>Endopterygota</taxon>
        <taxon>Coleoptera</taxon>
        <taxon>Polyphaga</taxon>
        <taxon>Scarabaeiformia</taxon>
        <taxon>Scarabaeidae</taxon>
        <taxon>Melolonthinae</taxon>
        <taxon>Holotrichia</taxon>
    </lineage>
</organism>
<dbReference type="EMBL" id="CM043019">
    <property type="protein sequence ID" value="KAI4461447.1"/>
    <property type="molecule type" value="Genomic_DNA"/>
</dbReference>
<proteinExistence type="predicted"/>
<reference evidence="1" key="1">
    <citation type="submission" date="2022-04" db="EMBL/GenBank/DDBJ databases">
        <title>Chromosome-scale genome assembly of Holotrichia oblita Faldermann.</title>
        <authorList>
            <person name="Rongchong L."/>
        </authorList>
    </citation>
    <scope>NUCLEOTIDE SEQUENCE</scope>
    <source>
        <strain evidence="1">81SQS9</strain>
    </source>
</reference>
<comment type="caution">
    <text evidence="1">The sequence shown here is derived from an EMBL/GenBank/DDBJ whole genome shotgun (WGS) entry which is preliminary data.</text>
</comment>
<accession>A0ACB9T3U8</accession>
<dbReference type="Proteomes" id="UP001056778">
    <property type="component" value="Chromosome 5"/>
</dbReference>
<gene>
    <name evidence="1" type="ORF">MML48_5g00011059</name>
</gene>
<protein>
    <submittedName>
        <fullName evidence="1">Heat shock protein hsp-12.2-related</fullName>
    </submittedName>
</protein>
<keyword evidence="2" id="KW-1185">Reference proteome</keyword>